<feature type="chain" id="PRO_5045244838" description="Aspartyl protease" evidence="1">
    <location>
        <begin position="21"/>
        <end position="305"/>
    </location>
</feature>
<name>A0ABS2JWG4_9GAMM</name>
<proteinExistence type="predicted"/>
<evidence type="ECO:0000256" key="1">
    <source>
        <dbReference type="SAM" id="SignalP"/>
    </source>
</evidence>
<accession>A0ABS2JWG4</accession>
<keyword evidence="1" id="KW-0732">Signal</keyword>
<dbReference type="RefSeq" id="WP_204637603.1">
    <property type="nucleotide sequence ID" value="NZ_JADIKC010000009.1"/>
</dbReference>
<reference evidence="2 3" key="1">
    <citation type="submission" date="2020-10" db="EMBL/GenBank/DDBJ databases">
        <title>Phylogeny of dyella-like bacteria.</title>
        <authorList>
            <person name="Fu J."/>
        </authorList>
    </citation>
    <scope>NUCLEOTIDE SEQUENCE [LARGE SCALE GENOMIC DNA]</scope>
    <source>
        <strain evidence="2 3">THG-B117</strain>
    </source>
</reference>
<dbReference type="EMBL" id="JADIKC010000009">
    <property type="protein sequence ID" value="MBM7123155.1"/>
    <property type="molecule type" value="Genomic_DNA"/>
</dbReference>
<dbReference type="InterPro" id="IPR021109">
    <property type="entry name" value="Peptidase_aspartic_dom_sf"/>
</dbReference>
<organism evidence="2 3">
    <name type="scientific">Dyella kyungheensis</name>
    <dbReference type="NCBI Taxonomy" id="1242174"/>
    <lineage>
        <taxon>Bacteria</taxon>
        <taxon>Pseudomonadati</taxon>
        <taxon>Pseudomonadota</taxon>
        <taxon>Gammaproteobacteria</taxon>
        <taxon>Lysobacterales</taxon>
        <taxon>Rhodanobacteraceae</taxon>
        <taxon>Dyella</taxon>
    </lineage>
</organism>
<comment type="caution">
    <text evidence="2">The sequence shown here is derived from an EMBL/GenBank/DDBJ whole genome shotgun (WGS) entry which is preliminary data.</text>
</comment>
<protein>
    <recommendedName>
        <fullName evidence="4">Aspartyl protease</fullName>
    </recommendedName>
</protein>
<feature type="signal peptide" evidence="1">
    <location>
        <begin position="1"/>
        <end position="20"/>
    </location>
</feature>
<dbReference type="Proteomes" id="UP001430065">
    <property type="component" value="Unassembled WGS sequence"/>
</dbReference>
<evidence type="ECO:0000313" key="3">
    <source>
        <dbReference type="Proteomes" id="UP001430065"/>
    </source>
</evidence>
<gene>
    <name evidence="2" type="ORF">ISP20_18450</name>
</gene>
<evidence type="ECO:0008006" key="4">
    <source>
        <dbReference type="Google" id="ProtNLM"/>
    </source>
</evidence>
<sequence>MRRALAFGLLLALASSPVVAETQWTPFQLREVSGIRPFVEVRINQVPFSFMVHANAGFYAMTTHANAEQAGVGPLQSSGHYGITAPGQVSDLGVATTTVKTLQVGDDVVKDAPLKVFEVPQKQTMQGMLGMGWLRARRVLVDFDQHRIGIPHSSADTSQERRRLLAAGYAAHAMQWNAATNEYEVQVALNDASANFVVSTVAKFLIDDHTAKRANITLGKVVDTYGGPSGTTGKAYAAASALSLSIEGQAVKVPDNTRVLDLYGYEATTRPASPAEQIGGFLGADVMLANHAVIDFGDGVLYLKP</sequence>
<dbReference type="Gene3D" id="2.40.70.10">
    <property type="entry name" value="Acid Proteases"/>
    <property type="match status" value="2"/>
</dbReference>
<keyword evidence="3" id="KW-1185">Reference proteome</keyword>
<evidence type="ECO:0000313" key="2">
    <source>
        <dbReference type="EMBL" id="MBM7123155.1"/>
    </source>
</evidence>
<dbReference type="Pfam" id="PF13975">
    <property type="entry name" value="gag-asp_proteas"/>
    <property type="match status" value="1"/>
</dbReference>